<feature type="compositionally biased region" description="Polar residues" evidence="1">
    <location>
        <begin position="1"/>
        <end position="10"/>
    </location>
</feature>
<dbReference type="Gramene" id="NC12G0097050.1">
    <property type="protein sequence ID" value="NC12G0097050.1:cds"/>
    <property type="gene ID" value="NC12G0097050"/>
</dbReference>
<gene>
    <name evidence="2" type="ORF">NYM_LOCUS8170</name>
</gene>
<feature type="region of interest" description="Disordered" evidence="1">
    <location>
        <begin position="1"/>
        <end position="27"/>
    </location>
</feature>
<name>A0A5K0YFP5_9MAGN</name>
<protein>
    <submittedName>
        <fullName evidence="2">Uncharacterized protein</fullName>
    </submittedName>
</protein>
<dbReference type="EMBL" id="LR721777">
    <property type="protein sequence ID" value="VVV76087.1"/>
    <property type="molecule type" value="Genomic_DNA"/>
</dbReference>
<evidence type="ECO:0000256" key="1">
    <source>
        <dbReference type="SAM" id="MobiDB-lite"/>
    </source>
</evidence>
<feature type="region of interest" description="Disordered" evidence="1">
    <location>
        <begin position="42"/>
        <end position="63"/>
    </location>
</feature>
<accession>A0A5K0YFP5</accession>
<dbReference type="AlphaFoldDB" id="A0A5K0YFP5"/>
<sequence length="63" mass="6505">MEDGQRQSNRIFGKQAQGGEQARRRRAASNCELRWCTQATSGGGARQATAGGGGMMSCVGGGT</sequence>
<proteinExistence type="predicted"/>
<evidence type="ECO:0000313" key="2">
    <source>
        <dbReference type="EMBL" id="VVV76087.1"/>
    </source>
</evidence>
<reference evidence="2" key="1">
    <citation type="submission" date="2019-09" db="EMBL/GenBank/DDBJ databases">
        <authorList>
            <person name="Zhang L."/>
        </authorList>
    </citation>
    <scope>NUCLEOTIDE SEQUENCE</scope>
</reference>
<organism evidence="2">
    <name type="scientific">Nymphaea colorata</name>
    <name type="common">pocket water lily</name>
    <dbReference type="NCBI Taxonomy" id="210225"/>
    <lineage>
        <taxon>Eukaryota</taxon>
        <taxon>Viridiplantae</taxon>
        <taxon>Streptophyta</taxon>
        <taxon>Embryophyta</taxon>
        <taxon>Tracheophyta</taxon>
        <taxon>Spermatophyta</taxon>
        <taxon>Magnoliopsida</taxon>
        <taxon>Nymphaeales</taxon>
        <taxon>Nymphaeaceae</taxon>
        <taxon>Nymphaea</taxon>
    </lineage>
</organism>